<dbReference type="OrthoDB" id="416786at2759"/>
<name>A0A443QT29_9ACAR</name>
<dbReference type="InterPro" id="IPR014030">
    <property type="entry name" value="Ketoacyl_synth_N"/>
</dbReference>
<dbReference type="Pfam" id="PF02801">
    <property type="entry name" value="Ketoacyl-synt_C"/>
    <property type="match status" value="2"/>
</dbReference>
<dbReference type="InterPro" id="IPR020845">
    <property type="entry name" value="AMP-binding_CS"/>
</dbReference>
<dbReference type="InterPro" id="IPR042099">
    <property type="entry name" value="ANL_N_sf"/>
</dbReference>
<dbReference type="Gene3D" id="3.40.47.10">
    <property type="match status" value="2"/>
</dbReference>
<dbReference type="GO" id="GO:0004315">
    <property type="term" value="F:3-oxoacyl-[acyl-carrier-protein] synthase activity"/>
    <property type="evidence" value="ECO:0007669"/>
    <property type="project" value="InterPro"/>
</dbReference>
<dbReference type="STRING" id="1965070.A0A443QT29"/>
<dbReference type="Pfam" id="PF00109">
    <property type="entry name" value="ketoacyl-synt"/>
    <property type="match status" value="2"/>
</dbReference>
<feature type="domain" description="Ketosynthase family 3 (KS3)" evidence="5">
    <location>
        <begin position="2107"/>
        <end position="2520"/>
    </location>
</feature>
<dbReference type="EMBL" id="NCKU01004297">
    <property type="protein sequence ID" value="RWS06172.1"/>
    <property type="molecule type" value="Genomic_DNA"/>
</dbReference>
<dbReference type="Gene3D" id="3.30.559.30">
    <property type="entry name" value="Nonribosomal peptide synthetase, condensation domain"/>
    <property type="match status" value="1"/>
</dbReference>
<accession>A0A443QT29</accession>
<dbReference type="PROSITE" id="PS00606">
    <property type="entry name" value="KS3_1"/>
    <property type="match status" value="1"/>
</dbReference>
<dbReference type="SUPFAM" id="SSF53901">
    <property type="entry name" value="Thiolase-like"/>
    <property type="match status" value="2"/>
</dbReference>
<dbReference type="Pfam" id="PF00501">
    <property type="entry name" value="AMP-binding"/>
    <property type="match status" value="1"/>
</dbReference>
<comment type="caution">
    <text evidence="6">The sequence shown here is derived from an EMBL/GenBank/DDBJ whole genome shotgun (WGS) entry which is preliminary data.</text>
</comment>
<sequence length="2542" mass="287300">RLMIMAEKEFPVAVIGIACRLPEAENCSQFWKFISEKRDAIGELSAQRAKDIEHVVKRTDREAFVNADRPFLTGSFFETIDGFDSIFFGISPQEAVYIDPQHRFILRSAWEAIEDAGIAAHIFGSNTGVFMGYPEEKYLNILPEINKAAAIGTHSPFTAARVSYTFNLRGPSFLVNASSSSSLLAVHLACQALRNGDCDTAIAGGVIIDCLPLCLKTNKLNLTGLVRQGAQCRPFDNNAQYTATGEGCAVLVLKPLQNAIEDGNHIYGAIISSATRQNGLKEALSESNISEESALLINAWKKSAIDPKQIGYFEAHAAGIKLEDTSELCAIKMAFDNLNDNEKESKMNKPCIGSIKANFGNFGASGIVSLIKVLLSFHNNQIPPQTNFNTPNKSVEWKQFPFRVNTEAIEWKRESKQPRIAAISSRGSCFGYAGTSVHCILQDFEQNEEKALDERHESLEPILISAASQKSLYGFISKLKEFVSTLKKQKQKDANVFKNIAYTLNTGREHRKFSYKALLFAENISQLERVLILISEHLVKRRELNTKILSAVEFENKIKNGFICFALDSNRYRTTNALQTTNTSIFFSIYHAITNREMIPWSLIYKQRRPIVAQLPTYAFDEIRYDCHSNAINNNSHCEEAATEDKLFDLNESSLTVKNEEALVDNKLKKCLLLSSFDIPDFAIDFVKDSFGSQLEIKHWSSSMSQALLESLLEEAEMFVLIITDGVSDKCVNTFLNESSPCPLLIIELIVSGIKRDWNQFSVDNRKACLSIYEMKKNYIKNDVEESELMKHGGYLYLSSLITRNICSMLTTSSRKAIVVSDQIKVSDEVLSNFLHTSSENGVFRILWSKNNDSDKFRLVKQQNEHLLSEFDVSLSSTHEYFNLNELCKLLKLDVNKIVIVHDDMQECLKILEKYPSALILCLSDDELQTKALLDSIWSLDSNKRFAKCSKIQKNQRGDVISRQKQEDRFDSHLCPTLKDFVKQIESCRQWFDKWPKELKTQQKIHHLSPFLTDESLEQIIKESEKREQISALELAWFEQLDAYPKDDSHFFICGGDSLKAIYFISKIRKTLKIDINFKHLFLNPKFEDLQNAIQFLPSIQTIDADLVDVNAPQMSSMQNRFILLQELNPKCAAYTECCAVCGTVDDLNFETLLTRILKTFPILKTAITEDESTREKKLCQLALEELVKKALAPLIKVDSLHEAQNVACRLRPAFKMRDRSPLIRLQPFKIDNEKTFNTMVVIYVHHMLIDEISARLLQNAIRCFLENRTFPYDQPEKNFLDFVREEYVYLSSTQKQNDLKSIAEQFTMNPPESSLSFTDQIWSDTKTYDAKRTTFELNELNLKAVCDQLGISHFHYYFCCFLLTLRRYTSENDLIVNIPRTTRSCSYENAFGPFLNIILFRFEFDASHSLKKFILNAVKKWIKAQEKNLLPFDEVVSFLRDSKKLGRIQIYNWFNYSFAEKDNSVNINSKHARFPFSVNVRENSQSVELIIEWADELIDDHIAQNFGASFANACLKIADDFDKLKNEPALSIDVMPGEEMTRILSINREMDSNPNLLAHKYFEKHCENNGEKIAVVSGDRKVTYNQLNEMANKLGAYLQREIPREDVQKKPIVIMMKRDEFVIASVFAIWKIGAYFLAISDDTQQKLHQILLNDASDFQYVLINFDRNELEFELPSSVKLIDVRKILEQPCDYELEDNLASFNPSDTFAYICLTSGTTGKPKRCLITHEGLAIFGKACLHDYKMDSFEMRLVNWLPISFDVFINDISFVLLMAGGTFIIVQRKFSMDPRVMEQIFIENKASFILATPQFASSVILKMSNESLQYLRLLLLATDSFYQNIFRKLREKLDESTQIVNAYGPTETTVGATFFNGELKYKTTSGLVPIGKSLRGIFACIVDPITKMLSPFGAIGEICICGRTVGKGDVKTTMLEFTGDQPVFMTGDYGRMLPDGNIDFIGRKDSSFLKVHGFRIITKINKVPMTEHGKIDLNSLKQLCLVEQTIAEKFSEHIKHDFSLTHMERTLLNYLTTSLSSSLPIDVDTNFRDQGIHSLALMKFANLLLSESIAGFEGVADLFDYPNIKLLAQKIEKFSTIKANIKTKVIKQAANEIEIAIVGVAFRLPKDARSFVDLWAILNAEKSLIDDFPHEREIDVLSRLDELNSHLYKDAKKFKGAFLSSIKKFDNQFFAIPAAEAKHMCPEQRLWMHVAIEALHDSGHINDLEGKNLGQFFAASHPEYEKVDSCNDAIAVVGKLGSMITRRVSYQYNLKGPAVNIDTACSSGLVAFHEACEAIKSGICDSAIVGGVSLYLYPSQIGTHSDKMGTISPDFCCRAFDEKANGTVAGEGVIAFVLEPLQKALENKKHIYGIVKGTAINSVGRSNGITAPSKSSQKEVIENALNAASLSPSEVNLIESHGTGTELGDLIEIEALKSVFNENPNPVILGTSKPNFGHLNQAAGVLKMLAIFMFKAIPRALHFDKPNKALIDSNIVVPTEEIQIESENFTAGISAFGLSGTNAHCILRKFCEKNNDKSDRFCYEPEQSTSF</sequence>
<protein>
    <submittedName>
        <fullName evidence="6">Uncharacterized protein</fullName>
    </submittedName>
</protein>
<dbReference type="PANTHER" id="PTHR43775:SF37">
    <property type="entry name" value="SI:DKEY-61P9.11"/>
    <property type="match status" value="1"/>
</dbReference>
<dbReference type="PROSITE" id="PS52004">
    <property type="entry name" value="KS3_2"/>
    <property type="match status" value="2"/>
</dbReference>
<keyword evidence="3" id="KW-0808">Transferase</keyword>
<dbReference type="CDD" id="cd00833">
    <property type="entry name" value="PKS"/>
    <property type="match status" value="2"/>
</dbReference>
<dbReference type="GO" id="GO:0006633">
    <property type="term" value="P:fatty acid biosynthetic process"/>
    <property type="evidence" value="ECO:0007669"/>
    <property type="project" value="InterPro"/>
</dbReference>
<dbReference type="InterPro" id="IPR009081">
    <property type="entry name" value="PP-bd_ACP"/>
</dbReference>
<dbReference type="SUPFAM" id="SSF52777">
    <property type="entry name" value="CoA-dependent acyltransferases"/>
    <property type="match status" value="2"/>
</dbReference>
<evidence type="ECO:0000313" key="6">
    <source>
        <dbReference type="EMBL" id="RWS06172.1"/>
    </source>
</evidence>
<evidence type="ECO:0000256" key="1">
    <source>
        <dbReference type="ARBA" id="ARBA00022450"/>
    </source>
</evidence>
<dbReference type="InterPro" id="IPR023213">
    <property type="entry name" value="CAT-like_dom_sf"/>
</dbReference>
<organism evidence="6 7">
    <name type="scientific">Dinothrombium tinctorium</name>
    <dbReference type="NCBI Taxonomy" id="1965070"/>
    <lineage>
        <taxon>Eukaryota</taxon>
        <taxon>Metazoa</taxon>
        <taxon>Ecdysozoa</taxon>
        <taxon>Arthropoda</taxon>
        <taxon>Chelicerata</taxon>
        <taxon>Arachnida</taxon>
        <taxon>Acari</taxon>
        <taxon>Acariformes</taxon>
        <taxon>Trombidiformes</taxon>
        <taxon>Prostigmata</taxon>
        <taxon>Anystina</taxon>
        <taxon>Parasitengona</taxon>
        <taxon>Trombidioidea</taxon>
        <taxon>Trombidiidae</taxon>
        <taxon>Dinothrombium</taxon>
    </lineage>
</organism>
<dbReference type="PANTHER" id="PTHR43775">
    <property type="entry name" value="FATTY ACID SYNTHASE"/>
    <property type="match status" value="1"/>
</dbReference>
<proteinExistence type="predicted"/>
<feature type="domain" description="Ketosynthase family 3 (KS3)" evidence="5">
    <location>
        <begin position="9"/>
        <end position="443"/>
    </location>
</feature>
<dbReference type="InterPro" id="IPR036736">
    <property type="entry name" value="ACP-like_sf"/>
</dbReference>
<dbReference type="SMART" id="SM00825">
    <property type="entry name" value="PKS_KS"/>
    <property type="match status" value="2"/>
</dbReference>
<evidence type="ECO:0000256" key="2">
    <source>
        <dbReference type="ARBA" id="ARBA00022553"/>
    </source>
</evidence>
<keyword evidence="1" id="KW-0596">Phosphopantetheine</keyword>
<dbReference type="InterPro" id="IPR018201">
    <property type="entry name" value="Ketoacyl_synth_AS"/>
</dbReference>
<dbReference type="Gene3D" id="3.40.50.12780">
    <property type="entry name" value="N-terminal domain of ligase-like"/>
    <property type="match status" value="1"/>
</dbReference>
<gene>
    <name evidence="6" type="ORF">B4U79_09963</name>
</gene>
<dbReference type="InterPro" id="IPR050091">
    <property type="entry name" value="PKS_NRPS_Biosynth_Enz"/>
</dbReference>
<feature type="non-terminal residue" evidence="6">
    <location>
        <position position="1"/>
    </location>
</feature>
<keyword evidence="2" id="KW-0597">Phosphoprotein</keyword>
<dbReference type="Gene3D" id="3.30.559.10">
    <property type="entry name" value="Chloramphenicol acetyltransferase-like domain"/>
    <property type="match status" value="1"/>
</dbReference>
<evidence type="ECO:0000256" key="3">
    <source>
        <dbReference type="ARBA" id="ARBA00022679"/>
    </source>
</evidence>
<dbReference type="PROSITE" id="PS50075">
    <property type="entry name" value="CARRIER"/>
    <property type="match status" value="1"/>
</dbReference>
<evidence type="ECO:0000313" key="7">
    <source>
        <dbReference type="Proteomes" id="UP000285301"/>
    </source>
</evidence>
<dbReference type="Gene3D" id="1.10.1240.100">
    <property type="match status" value="1"/>
</dbReference>
<dbReference type="Pfam" id="PF00550">
    <property type="entry name" value="PP-binding"/>
    <property type="match status" value="2"/>
</dbReference>
<evidence type="ECO:0000259" key="5">
    <source>
        <dbReference type="PROSITE" id="PS52004"/>
    </source>
</evidence>
<dbReference type="SUPFAM" id="SSF47336">
    <property type="entry name" value="ACP-like"/>
    <property type="match status" value="2"/>
</dbReference>
<dbReference type="Pfam" id="PF00668">
    <property type="entry name" value="Condensation"/>
    <property type="match status" value="1"/>
</dbReference>
<dbReference type="PROSITE" id="PS00455">
    <property type="entry name" value="AMP_BINDING"/>
    <property type="match status" value="1"/>
</dbReference>
<dbReference type="InterPro" id="IPR000873">
    <property type="entry name" value="AMP-dep_synth/lig_dom"/>
</dbReference>
<dbReference type="InterPro" id="IPR014031">
    <property type="entry name" value="Ketoacyl_synth_C"/>
</dbReference>
<dbReference type="InterPro" id="IPR001242">
    <property type="entry name" value="Condensation_dom"/>
</dbReference>
<dbReference type="Proteomes" id="UP000285301">
    <property type="component" value="Unassembled WGS sequence"/>
</dbReference>
<dbReference type="SUPFAM" id="SSF56801">
    <property type="entry name" value="Acetyl-CoA synthetase-like"/>
    <property type="match status" value="1"/>
</dbReference>
<dbReference type="InterPro" id="IPR016039">
    <property type="entry name" value="Thiolase-like"/>
</dbReference>
<feature type="domain" description="Carrier" evidence="4">
    <location>
        <begin position="2013"/>
        <end position="2090"/>
    </location>
</feature>
<keyword evidence="7" id="KW-1185">Reference proteome</keyword>
<dbReference type="GO" id="GO:0004312">
    <property type="term" value="F:fatty acid synthase activity"/>
    <property type="evidence" value="ECO:0007669"/>
    <property type="project" value="TreeGrafter"/>
</dbReference>
<dbReference type="Gene3D" id="1.10.1200.10">
    <property type="entry name" value="ACP-like"/>
    <property type="match status" value="2"/>
</dbReference>
<dbReference type="InterPro" id="IPR020841">
    <property type="entry name" value="PKS_Beta-ketoAc_synthase_dom"/>
</dbReference>
<reference evidence="6 7" key="1">
    <citation type="journal article" date="2018" name="Gigascience">
        <title>Genomes of trombidid mites reveal novel predicted allergens and laterally-transferred genes associated with secondary metabolism.</title>
        <authorList>
            <person name="Dong X."/>
            <person name="Chaisiri K."/>
            <person name="Xia D."/>
            <person name="Armstrong S.D."/>
            <person name="Fang Y."/>
            <person name="Donnelly M.J."/>
            <person name="Kadowaki T."/>
            <person name="McGarry J.W."/>
            <person name="Darby A.C."/>
            <person name="Makepeace B.L."/>
        </authorList>
    </citation>
    <scope>NUCLEOTIDE SEQUENCE [LARGE SCALE GENOMIC DNA]</scope>
    <source>
        <strain evidence="6">UoL-WK</strain>
    </source>
</reference>
<evidence type="ECO:0000259" key="4">
    <source>
        <dbReference type="PROSITE" id="PS50075"/>
    </source>
</evidence>